<evidence type="ECO:0000313" key="3">
    <source>
        <dbReference type="Proteomes" id="UP000199013"/>
    </source>
</evidence>
<name>A0A1C3NWW4_9ACTN</name>
<keyword evidence="3" id="KW-1185">Reference proteome</keyword>
<feature type="domain" description="NAD-dependent epimerase/dehydratase" evidence="1">
    <location>
        <begin position="6"/>
        <end position="70"/>
    </location>
</feature>
<proteinExistence type="predicted"/>
<gene>
    <name evidence="2" type="ORF">FDG2_2066</name>
</gene>
<evidence type="ECO:0000313" key="2">
    <source>
        <dbReference type="EMBL" id="SBW21621.1"/>
    </source>
</evidence>
<dbReference type="InterPro" id="IPR001509">
    <property type="entry name" value="Epimerase_deHydtase"/>
</dbReference>
<reference evidence="3" key="1">
    <citation type="submission" date="2016-02" db="EMBL/GenBank/DDBJ databases">
        <authorList>
            <person name="Wibberg D."/>
        </authorList>
    </citation>
    <scope>NUCLEOTIDE SEQUENCE [LARGE SCALE GENOMIC DNA]</scope>
</reference>
<dbReference type="EMBL" id="FLUV01000865">
    <property type="protein sequence ID" value="SBW21621.1"/>
    <property type="molecule type" value="Genomic_DNA"/>
</dbReference>
<dbReference type="AlphaFoldDB" id="A0A1C3NWW4"/>
<dbReference type="Gene3D" id="3.40.50.720">
    <property type="entry name" value="NAD(P)-binding Rossmann-like Domain"/>
    <property type="match status" value="1"/>
</dbReference>
<evidence type="ECO:0000259" key="1">
    <source>
        <dbReference type="Pfam" id="PF01370"/>
    </source>
</evidence>
<dbReference type="Pfam" id="PF01370">
    <property type="entry name" value="Epimerase"/>
    <property type="match status" value="1"/>
</dbReference>
<dbReference type="SUPFAM" id="SSF51735">
    <property type="entry name" value="NAD(P)-binding Rossmann-fold domains"/>
    <property type="match status" value="1"/>
</dbReference>
<accession>A0A1C3NWW4</accession>
<sequence length="76" mass="7986">MHDQKILVTGGTGLLGRLVVERLVDAGREVRIMSRRPRSADDSTGYAWATADLRSGHGARDAVAGVDVVVRGSVAG</sequence>
<protein>
    <recommendedName>
        <fullName evidence="1">NAD-dependent epimerase/dehydratase domain-containing protein</fullName>
    </recommendedName>
</protein>
<organism evidence="2 3">
    <name type="scientific">Candidatus Protofrankia californiensis</name>
    <dbReference type="NCBI Taxonomy" id="1839754"/>
    <lineage>
        <taxon>Bacteria</taxon>
        <taxon>Bacillati</taxon>
        <taxon>Actinomycetota</taxon>
        <taxon>Actinomycetes</taxon>
        <taxon>Frankiales</taxon>
        <taxon>Frankiaceae</taxon>
        <taxon>Protofrankia</taxon>
    </lineage>
</organism>
<dbReference type="InterPro" id="IPR036291">
    <property type="entry name" value="NAD(P)-bd_dom_sf"/>
</dbReference>
<dbReference type="Proteomes" id="UP000199013">
    <property type="component" value="Unassembled WGS sequence"/>
</dbReference>